<proteinExistence type="inferred from homology"/>
<dbReference type="SUPFAM" id="SSF51419">
    <property type="entry name" value="PLP-binding barrel"/>
    <property type="match status" value="1"/>
</dbReference>
<evidence type="ECO:0000259" key="3">
    <source>
        <dbReference type="SMART" id="SM01119"/>
    </source>
</evidence>
<dbReference type="InterPro" id="IPR001608">
    <property type="entry name" value="Ala_racemase_N"/>
</dbReference>
<dbReference type="Proteomes" id="UP000243847">
    <property type="component" value="Chromosome sequence1"/>
</dbReference>
<protein>
    <submittedName>
        <fullName evidence="4">Alanine racemase</fullName>
    </submittedName>
</protein>
<dbReference type="InterPro" id="IPR026956">
    <property type="entry name" value="D-ser_dehydrat-like_dom"/>
</dbReference>
<dbReference type="AlphaFoldDB" id="A0A173LV86"/>
<dbReference type="Pfam" id="PF01168">
    <property type="entry name" value="Ala_racemase_N"/>
    <property type="match status" value="1"/>
</dbReference>
<feature type="domain" description="D-serine dehydratase-like" evidence="3">
    <location>
        <begin position="250"/>
        <end position="341"/>
    </location>
</feature>
<dbReference type="EMBL" id="AP017457">
    <property type="protein sequence ID" value="BAU98773.1"/>
    <property type="molecule type" value="Genomic_DNA"/>
</dbReference>
<dbReference type="RefSeq" id="WP_096380409.1">
    <property type="nucleotide sequence ID" value="NZ_AP017457.1"/>
</dbReference>
<dbReference type="GO" id="GO:0008721">
    <property type="term" value="F:D-serine ammonia-lyase activity"/>
    <property type="evidence" value="ECO:0007669"/>
    <property type="project" value="TreeGrafter"/>
</dbReference>
<evidence type="ECO:0000256" key="1">
    <source>
        <dbReference type="ARBA" id="ARBA00005323"/>
    </source>
</evidence>
<evidence type="ECO:0000313" key="5">
    <source>
        <dbReference type="Proteomes" id="UP000243847"/>
    </source>
</evidence>
<dbReference type="InterPro" id="IPR051466">
    <property type="entry name" value="D-amino_acid_metab_enzyme"/>
</dbReference>
<reference evidence="4 5" key="1">
    <citation type="journal article" date="2016" name="Genome Announc.">
        <title>Complete Genome Sequence of Aurantimicrobium minutum Type Strain KNCT, a Planktonic Ultramicrobacterium Isolated from River Water.</title>
        <authorList>
            <person name="Nakai R."/>
            <person name="Fujisawa T."/>
            <person name="Nakamura Y."/>
            <person name="Nishide H."/>
            <person name="Uchiyama I."/>
            <person name="Baba T."/>
            <person name="Toyoda A."/>
            <person name="Fujiyama A."/>
            <person name="Naganuma T."/>
            <person name="Niki H."/>
        </authorList>
    </citation>
    <scope>NUCLEOTIDE SEQUENCE [LARGE SCALE GENOMIC DNA]</scope>
    <source>
        <strain evidence="4 5">KNC</strain>
    </source>
</reference>
<evidence type="ECO:0000313" key="4">
    <source>
        <dbReference type="EMBL" id="BAU98773.1"/>
    </source>
</evidence>
<dbReference type="Gene3D" id="2.40.37.20">
    <property type="entry name" value="D-serine dehydratase-like domain"/>
    <property type="match status" value="1"/>
</dbReference>
<dbReference type="GeneID" id="80451415"/>
<comment type="similarity">
    <text evidence="1">Belongs to the DSD1 family.</text>
</comment>
<dbReference type="Gene3D" id="3.20.20.10">
    <property type="entry name" value="Alanine racemase"/>
    <property type="match status" value="1"/>
</dbReference>
<dbReference type="InterPro" id="IPR029066">
    <property type="entry name" value="PLP-binding_barrel"/>
</dbReference>
<dbReference type="PANTHER" id="PTHR28004">
    <property type="entry name" value="ZGC:162816-RELATED"/>
    <property type="match status" value="1"/>
</dbReference>
<dbReference type="GO" id="GO:0036088">
    <property type="term" value="P:D-serine catabolic process"/>
    <property type="evidence" value="ECO:0007669"/>
    <property type="project" value="TreeGrafter"/>
</dbReference>
<gene>
    <name evidence="4" type="ORF">AUMI_12310</name>
</gene>
<name>A0A173LV86_9MICO</name>
<organism evidence="4 5">
    <name type="scientific">Aurantimicrobium minutum</name>
    <dbReference type="NCBI Taxonomy" id="708131"/>
    <lineage>
        <taxon>Bacteria</taxon>
        <taxon>Bacillati</taxon>
        <taxon>Actinomycetota</taxon>
        <taxon>Actinomycetes</taxon>
        <taxon>Micrococcales</taxon>
        <taxon>Microbacteriaceae</taxon>
        <taxon>Aurantimicrobium</taxon>
    </lineage>
</organism>
<evidence type="ECO:0000256" key="2">
    <source>
        <dbReference type="ARBA" id="ARBA00023239"/>
    </source>
</evidence>
<dbReference type="KEGG" id="amin:AUMI_12310"/>
<sequence length="358" mass="37784">MSPAMPETPFISIELGTLQANISRAAESARSSGYALRPHVKTHKIIEIARMQEAAGVLGITVATLGEAEVFVAAGFTDVFIAYPLWLTEAKAQRLDALLDQATIRLGVDSAEAGTQLVKMLGGRAPLLELLIELDSGHHRSGIEPEKVGELGAYLASLGLEVSGVFTFPGHSYAPGALSTAAEDEANALATARDQLIAVGQTAAIICSGGSTPSLASANVQVITEQRPGVYVFNDAQQLELGSCDWADVALTVQATVVSIRGNRVIVDAGSKALGADRAGYASGYGRILEFHDARIVALSEHHATIEFPEGELPNRGDVLSVIPNHVCNTVNLADQVYVFDRGELVDTWMVAARGRNS</sequence>
<dbReference type="PANTHER" id="PTHR28004:SF2">
    <property type="entry name" value="D-SERINE DEHYDRATASE"/>
    <property type="match status" value="1"/>
</dbReference>
<dbReference type="InterPro" id="IPR042208">
    <property type="entry name" value="D-ser_dehydrat-like_sf"/>
</dbReference>
<dbReference type="OrthoDB" id="9811417at2"/>
<accession>A0A173LV86</accession>
<dbReference type="Pfam" id="PF14031">
    <property type="entry name" value="D-ser_dehydrat"/>
    <property type="match status" value="1"/>
</dbReference>
<keyword evidence="2" id="KW-0456">Lyase</keyword>
<dbReference type="SMART" id="SM01119">
    <property type="entry name" value="D-ser_dehydrat"/>
    <property type="match status" value="1"/>
</dbReference>